<evidence type="ECO:0000313" key="5">
    <source>
        <dbReference type="EMBL" id="TSB48547.1"/>
    </source>
</evidence>
<organism evidence="5 6">
    <name type="scientific">Alkalicoccobacillus porphyridii</name>
    <dbReference type="NCBI Taxonomy" id="2597270"/>
    <lineage>
        <taxon>Bacteria</taxon>
        <taxon>Bacillati</taxon>
        <taxon>Bacillota</taxon>
        <taxon>Bacilli</taxon>
        <taxon>Bacillales</taxon>
        <taxon>Bacillaceae</taxon>
        <taxon>Alkalicoccobacillus</taxon>
    </lineage>
</organism>
<dbReference type="InterPro" id="IPR025736">
    <property type="entry name" value="PucR_C-HTH_dom"/>
</dbReference>
<dbReference type="PANTHER" id="PTHR33744:SF16">
    <property type="entry name" value="CARBOHYDRATE DIACID REGULATOR"/>
    <property type="match status" value="1"/>
</dbReference>
<dbReference type="Pfam" id="PF13556">
    <property type="entry name" value="HTH_30"/>
    <property type="match status" value="1"/>
</dbReference>
<dbReference type="RefSeq" id="WP_143846891.1">
    <property type="nucleotide sequence ID" value="NZ_VLXZ01000001.1"/>
</dbReference>
<gene>
    <name evidence="5" type="ORF">FN960_03055</name>
</gene>
<dbReference type="OrthoDB" id="9792148at2"/>
<dbReference type="Proteomes" id="UP000318521">
    <property type="component" value="Unassembled WGS sequence"/>
</dbReference>
<evidence type="ECO:0000259" key="2">
    <source>
        <dbReference type="Pfam" id="PF05651"/>
    </source>
</evidence>
<dbReference type="Gene3D" id="1.10.10.2840">
    <property type="entry name" value="PucR C-terminal helix-turn-helix domain"/>
    <property type="match status" value="1"/>
</dbReference>
<protein>
    <submittedName>
        <fullName evidence="5">Carbohydrate diacid regulator</fullName>
    </submittedName>
</protein>
<reference evidence="5 6" key="1">
    <citation type="submission" date="2019-07" db="EMBL/GenBank/DDBJ databases">
        <authorList>
            <person name="Park Y.J."/>
            <person name="Jeong S.E."/>
            <person name="Jung H.S."/>
        </authorList>
    </citation>
    <scope>NUCLEOTIDE SEQUENCE [LARGE SCALE GENOMIC DNA]</scope>
    <source>
        <strain evidence="6">P16(2019)</strain>
    </source>
</reference>
<dbReference type="InterPro" id="IPR041522">
    <property type="entry name" value="CdaR_GGDEF"/>
</dbReference>
<sequence length="358" mass="41261">MLSHSLAKKIIDDVETYINEEIIITGTDGIILASSDHSRIGNLHEGSLICIQKRNMLIIHKNDEKTLKGVKNGINLPIFFDEQLIGVVGVTGNPDDVLAYGKLLRKMTELLIKENYYSKQAQWRLRNLETFVDDWIEANEITQELMDRAFVYQIDLSQTKQIILIEGMFSYDSVHNISDYWDDERHVDFFIYHGHSQLLLVHSVYTDETILSQKLKKLCTYTNAKIGVGQAVSPELVSRSYSQAKKALNASSINNPIVFEKDLQLSLCLQEINSEVKKEYIKRVLSQVMKEETLLHTVRIFLQQNMAIKGTAEALNIHINTLHYRLKRWHQLTNLDLKKTDSIVSTYLAFFFLDEHTN</sequence>
<dbReference type="InterPro" id="IPR051448">
    <property type="entry name" value="CdaR-like_regulators"/>
</dbReference>
<keyword evidence="6" id="KW-1185">Reference proteome</keyword>
<dbReference type="Pfam" id="PF17853">
    <property type="entry name" value="GGDEF_2"/>
    <property type="match status" value="1"/>
</dbReference>
<dbReference type="EMBL" id="VLXZ01000001">
    <property type="protein sequence ID" value="TSB48547.1"/>
    <property type="molecule type" value="Genomic_DNA"/>
</dbReference>
<feature type="domain" description="Putative sugar diacid recognition" evidence="2">
    <location>
        <begin position="2"/>
        <end position="135"/>
    </location>
</feature>
<proteinExistence type="inferred from homology"/>
<dbReference type="InterPro" id="IPR042070">
    <property type="entry name" value="PucR_C-HTH_sf"/>
</dbReference>
<feature type="domain" description="PucR C-terminal helix-turn-helix" evidence="3">
    <location>
        <begin position="294"/>
        <end position="350"/>
    </location>
</feature>
<dbReference type="InterPro" id="IPR008599">
    <property type="entry name" value="Diacid_rec"/>
</dbReference>
<name>A0A554A4D1_9BACI</name>
<feature type="domain" description="CdaR GGDEF-like" evidence="4">
    <location>
        <begin position="142"/>
        <end position="249"/>
    </location>
</feature>
<accession>A0A554A4D1</accession>
<dbReference type="Pfam" id="PF05651">
    <property type="entry name" value="Diacid_rec"/>
    <property type="match status" value="1"/>
</dbReference>
<dbReference type="PANTHER" id="PTHR33744">
    <property type="entry name" value="CARBOHYDRATE DIACID REGULATOR"/>
    <property type="match status" value="1"/>
</dbReference>
<evidence type="ECO:0000259" key="4">
    <source>
        <dbReference type="Pfam" id="PF17853"/>
    </source>
</evidence>
<evidence type="ECO:0000313" key="6">
    <source>
        <dbReference type="Proteomes" id="UP000318521"/>
    </source>
</evidence>
<evidence type="ECO:0000259" key="3">
    <source>
        <dbReference type="Pfam" id="PF13556"/>
    </source>
</evidence>
<comment type="similarity">
    <text evidence="1">Belongs to the CdaR family.</text>
</comment>
<dbReference type="AlphaFoldDB" id="A0A554A4D1"/>
<comment type="caution">
    <text evidence="5">The sequence shown here is derived from an EMBL/GenBank/DDBJ whole genome shotgun (WGS) entry which is preliminary data.</text>
</comment>
<evidence type="ECO:0000256" key="1">
    <source>
        <dbReference type="ARBA" id="ARBA00006754"/>
    </source>
</evidence>